<dbReference type="PIRSF" id="PIRSF500176">
    <property type="entry name" value="L_ASNase"/>
    <property type="match status" value="1"/>
</dbReference>
<dbReference type="InterPro" id="IPR037152">
    <property type="entry name" value="L-asparaginase_N_sf"/>
</dbReference>
<dbReference type="CDD" id="cd08963">
    <property type="entry name" value="L-asparaginase_I"/>
    <property type="match status" value="1"/>
</dbReference>
<dbReference type="InParanoid" id="A0A2T3AJR0"/>
<keyword evidence="4 6" id="KW-0040">ANK repeat</keyword>
<evidence type="ECO:0000313" key="11">
    <source>
        <dbReference type="Proteomes" id="UP000241462"/>
    </source>
</evidence>
<proteinExistence type="inferred from homology"/>
<dbReference type="InterPro" id="IPR036770">
    <property type="entry name" value="Ankyrin_rpt-contain_sf"/>
</dbReference>
<dbReference type="PROSITE" id="PS50088">
    <property type="entry name" value="ANK_REPEAT"/>
    <property type="match status" value="1"/>
</dbReference>
<dbReference type="Pfam" id="PF12796">
    <property type="entry name" value="Ank_2"/>
    <property type="match status" value="1"/>
</dbReference>
<comment type="similarity">
    <text evidence="5">In the N-terminal section; belongs to the asparaginase 1 family.</text>
</comment>
<dbReference type="Proteomes" id="UP000241462">
    <property type="component" value="Unassembled WGS sequence"/>
</dbReference>
<evidence type="ECO:0000256" key="1">
    <source>
        <dbReference type="ARBA" id="ARBA00012920"/>
    </source>
</evidence>
<organism evidence="10 11">
    <name type="scientific">Coniella lustricola</name>
    <dbReference type="NCBI Taxonomy" id="2025994"/>
    <lineage>
        <taxon>Eukaryota</taxon>
        <taxon>Fungi</taxon>
        <taxon>Dikarya</taxon>
        <taxon>Ascomycota</taxon>
        <taxon>Pezizomycotina</taxon>
        <taxon>Sordariomycetes</taxon>
        <taxon>Sordariomycetidae</taxon>
        <taxon>Diaporthales</taxon>
        <taxon>Schizoparmaceae</taxon>
        <taxon>Coniella</taxon>
    </lineage>
</organism>
<evidence type="ECO:0000256" key="5">
    <source>
        <dbReference type="ARBA" id="ARBA00061199"/>
    </source>
</evidence>
<feature type="domain" description="L-asparaginase N-terminal" evidence="8">
    <location>
        <begin position="21"/>
        <end position="238"/>
    </location>
</feature>
<dbReference type="PRINTS" id="PR00139">
    <property type="entry name" value="ASNGLNASE"/>
</dbReference>
<dbReference type="Gene3D" id="1.25.40.20">
    <property type="entry name" value="Ankyrin repeat-containing domain"/>
    <property type="match status" value="1"/>
</dbReference>
<dbReference type="InterPro" id="IPR027474">
    <property type="entry name" value="L-asparaginase_N"/>
</dbReference>
<evidence type="ECO:0000256" key="3">
    <source>
        <dbReference type="ARBA" id="ARBA00022801"/>
    </source>
</evidence>
<dbReference type="GO" id="GO:0009066">
    <property type="term" value="P:aspartate family amino acid metabolic process"/>
    <property type="evidence" value="ECO:0007669"/>
    <property type="project" value="UniProtKB-ARBA"/>
</dbReference>
<dbReference type="InterPro" id="IPR040919">
    <property type="entry name" value="Asparaginase_C"/>
</dbReference>
<dbReference type="PROSITE" id="PS50297">
    <property type="entry name" value="ANK_REP_REGION"/>
    <property type="match status" value="1"/>
</dbReference>
<dbReference type="SMART" id="SM00248">
    <property type="entry name" value="ANK"/>
    <property type="match status" value="2"/>
</dbReference>
<dbReference type="InterPro" id="IPR036152">
    <property type="entry name" value="Asp/glu_Ase-like_sf"/>
</dbReference>
<dbReference type="InterPro" id="IPR006034">
    <property type="entry name" value="Asparaginase/glutaminase-like"/>
</dbReference>
<dbReference type="SFLD" id="SFLDS00057">
    <property type="entry name" value="Glutaminase/Asparaginase"/>
    <property type="match status" value="1"/>
</dbReference>
<keyword evidence="11" id="KW-1185">Reference proteome</keyword>
<dbReference type="EC" id="3.5.1.1" evidence="1"/>
<dbReference type="AlphaFoldDB" id="A0A2T3AJR0"/>
<dbReference type="OrthoDB" id="542841at2759"/>
<dbReference type="GO" id="GO:0004067">
    <property type="term" value="F:asparaginase activity"/>
    <property type="evidence" value="ECO:0007669"/>
    <property type="project" value="UniProtKB-UniRule"/>
</dbReference>
<evidence type="ECO:0000256" key="6">
    <source>
        <dbReference type="PROSITE-ProRule" id="PRU00023"/>
    </source>
</evidence>
<dbReference type="PROSITE" id="PS51732">
    <property type="entry name" value="ASN_GLN_ASE_3"/>
    <property type="match status" value="1"/>
</dbReference>
<dbReference type="InterPro" id="IPR027473">
    <property type="entry name" value="L-asparaginase_C"/>
</dbReference>
<evidence type="ECO:0000256" key="2">
    <source>
        <dbReference type="ARBA" id="ARBA00022737"/>
    </source>
</evidence>
<gene>
    <name evidence="10" type="ORF">BD289DRAFT_7816</name>
</gene>
<dbReference type="FunFam" id="3.40.50.1170:FF:000003">
    <property type="entry name" value="60 kDa lysophospholipase"/>
    <property type="match status" value="1"/>
</dbReference>
<evidence type="ECO:0000256" key="4">
    <source>
        <dbReference type="ARBA" id="ARBA00023043"/>
    </source>
</evidence>
<feature type="repeat" description="ANK" evidence="6">
    <location>
        <begin position="448"/>
        <end position="480"/>
    </location>
</feature>
<dbReference type="InterPro" id="IPR041725">
    <property type="entry name" value="L-asparaginase_I"/>
</dbReference>
<dbReference type="FunFam" id="3.40.50.40:FF:000001">
    <property type="entry name" value="L-asparaginase 1"/>
    <property type="match status" value="1"/>
</dbReference>
<keyword evidence="2" id="KW-0677">Repeat</keyword>
<evidence type="ECO:0000259" key="9">
    <source>
        <dbReference type="Pfam" id="PF17763"/>
    </source>
</evidence>
<protein>
    <recommendedName>
        <fullName evidence="1">asparaginase</fullName>
        <ecNumber evidence="1">3.5.1.1</ecNumber>
    </recommendedName>
</protein>
<evidence type="ECO:0000256" key="7">
    <source>
        <dbReference type="SAM" id="MobiDB-lite"/>
    </source>
</evidence>
<reference evidence="10 11" key="1">
    <citation type="journal article" date="2018" name="Mycol. Prog.">
        <title>Coniella lustricola, a new species from submerged detritus.</title>
        <authorList>
            <person name="Raudabaugh D.B."/>
            <person name="Iturriaga T."/>
            <person name="Carver A."/>
            <person name="Mondo S."/>
            <person name="Pangilinan J."/>
            <person name="Lipzen A."/>
            <person name="He G."/>
            <person name="Amirebrahimi M."/>
            <person name="Grigoriev I.V."/>
            <person name="Miller A.N."/>
        </authorList>
    </citation>
    <scope>NUCLEOTIDE SEQUENCE [LARGE SCALE GENOMIC DNA]</scope>
    <source>
        <strain evidence="10 11">B22-T-1</strain>
    </source>
</reference>
<keyword evidence="3" id="KW-0378">Hydrolase</keyword>
<sequence length="536" mass="57580">MAPVLGHGPNGDPETQLVESRVLIIMTGGTICMQHSPDGLVPVTGFLKEAMAPRPSFNDASAPVQMHAYKNGEKIILDSLRTPPTAYSRHVRYGILEFSPLLDSSSISSIGWTEIALTVKENYHLFDGFVVLHGTDSLAYSASALSFMMTDLGKPVILTGSQASIFALQSDAVDNLLGSLIIAGTFVIPEVCLFFHHTLFRGNRTTKVSASAFEAFDSPNCAPLAKVTSLGVDVNWTLVRRPTRIAEFQVTKYIDTAHVACLRIFPGIKPEMLDSVLRVPDLRGLILETFGMGNAPGGVDGSLTRVIKDAVERGIVIVNVSQCTNGFVSPLYAPGTILGRAGVVFGHDLTTEAALTKLGYLLAVQNLSYSDITAQMAHSIRGEMTEMTTPSFSHPDGTLDPTLVKLTPAEATFAALGYAVQRGELRNVCEMLEGKESGHQLLKQADYAGNTALHLAAMSASPDIIKELLTRGASVHTRNSANNTPLFLARRTANRECVELLENAGGHLWVDERARSGASTPKLVDEPPSRPMSPGQ</sequence>
<evidence type="ECO:0000259" key="8">
    <source>
        <dbReference type="Pfam" id="PF00710"/>
    </source>
</evidence>
<dbReference type="PIRSF" id="PIRSF001220">
    <property type="entry name" value="L-ASNase_gatD"/>
    <property type="match status" value="1"/>
</dbReference>
<dbReference type="PANTHER" id="PTHR11707:SF28">
    <property type="entry name" value="60 KDA LYSOPHOSPHOLIPASE"/>
    <property type="match status" value="1"/>
</dbReference>
<dbReference type="Gene3D" id="3.40.50.1170">
    <property type="entry name" value="L-asparaginase, N-terminal domain"/>
    <property type="match status" value="1"/>
</dbReference>
<name>A0A2T3AJR0_9PEZI</name>
<dbReference type="EMBL" id="KZ678381">
    <property type="protein sequence ID" value="PSS00795.1"/>
    <property type="molecule type" value="Genomic_DNA"/>
</dbReference>
<accession>A0A2T3AJR0</accession>
<dbReference type="PANTHER" id="PTHR11707">
    <property type="entry name" value="L-ASPARAGINASE"/>
    <property type="match status" value="1"/>
</dbReference>
<dbReference type="SMART" id="SM00870">
    <property type="entry name" value="Asparaginase"/>
    <property type="match status" value="1"/>
</dbReference>
<feature type="region of interest" description="Disordered" evidence="7">
    <location>
        <begin position="512"/>
        <end position="536"/>
    </location>
</feature>
<dbReference type="Pfam" id="PF00710">
    <property type="entry name" value="Asparaginase"/>
    <property type="match status" value="1"/>
</dbReference>
<dbReference type="SUPFAM" id="SSF53774">
    <property type="entry name" value="Glutaminase/Asparaginase"/>
    <property type="match status" value="1"/>
</dbReference>
<dbReference type="STRING" id="2025994.A0A2T3AJR0"/>
<dbReference type="InterPro" id="IPR002110">
    <property type="entry name" value="Ankyrin_rpt"/>
</dbReference>
<dbReference type="Gene3D" id="3.40.50.40">
    <property type="match status" value="1"/>
</dbReference>
<dbReference type="Pfam" id="PF17763">
    <property type="entry name" value="Asparaginase_C"/>
    <property type="match status" value="1"/>
</dbReference>
<evidence type="ECO:0000313" key="10">
    <source>
        <dbReference type="EMBL" id="PSS00795.1"/>
    </source>
</evidence>
<dbReference type="SUPFAM" id="SSF48403">
    <property type="entry name" value="Ankyrin repeat"/>
    <property type="match status" value="1"/>
</dbReference>
<feature type="domain" description="Asparaginase/glutaminase C-terminal" evidence="9">
    <location>
        <begin position="258"/>
        <end position="372"/>
    </location>
</feature>